<organism evidence="1 2">
    <name type="scientific">Artomyces pyxidatus</name>
    <dbReference type="NCBI Taxonomy" id="48021"/>
    <lineage>
        <taxon>Eukaryota</taxon>
        <taxon>Fungi</taxon>
        <taxon>Dikarya</taxon>
        <taxon>Basidiomycota</taxon>
        <taxon>Agaricomycotina</taxon>
        <taxon>Agaricomycetes</taxon>
        <taxon>Russulales</taxon>
        <taxon>Auriscalpiaceae</taxon>
        <taxon>Artomyces</taxon>
    </lineage>
</organism>
<comment type="caution">
    <text evidence="1">The sequence shown here is derived from an EMBL/GenBank/DDBJ whole genome shotgun (WGS) entry which is preliminary data.</text>
</comment>
<dbReference type="Proteomes" id="UP000814140">
    <property type="component" value="Unassembled WGS sequence"/>
</dbReference>
<gene>
    <name evidence="1" type="ORF">BV25DRAFT_1431715</name>
</gene>
<protein>
    <submittedName>
        <fullName evidence="1">Alpha/beta-hydrolase</fullName>
    </submittedName>
</protein>
<name>A0ACB8SM73_9AGAM</name>
<proteinExistence type="predicted"/>
<reference evidence="1" key="1">
    <citation type="submission" date="2021-03" db="EMBL/GenBank/DDBJ databases">
        <authorList>
            <consortium name="DOE Joint Genome Institute"/>
            <person name="Ahrendt S."/>
            <person name="Looney B.P."/>
            <person name="Miyauchi S."/>
            <person name="Morin E."/>
            <person name="Drula E."/>
            <person name="Courty P.E."/>
            <person name="Chicoki N."/>
            <person name="Fauchery L."/>
            <person name="Kohler A."/>
            <person name="Kuo A."/>
            <person name="Labutti K."/>
            <person name="Pangilinan J."/>
            <person name="Lipzen A."/>
            <person name="Riley R."/>
            <person name="Andreopoulos W."/>
            <person name="He G."/>
            <person name="Johnson J."/>
            <person name="Barry K.W."/>
            <person name="Grigoriev I.V."/>
            <person name="Nagy L."/>
            <person name="Hibbett D."/>
            <person name="Henrissat B."/>
            <person name="Matheny P.B."/>
            <person name="Labbe J."/>
            <person name="Martin F."/>
        </authorList>
    </citation>
    <scope>NUCLEOTIDE SEQUENCE</scope>
    <source>
        <strain evidence="1">HHB10654</strain>
    </source>
</reference>
<evidence type="ECO:0000313" key="1">
    <source>
        <dbReference type="EMBL" id="KAI0057337.1"/>
    </source>
</evidence>
<keyword evidence="2" id="KW-1185">Reference proteome</keyword>
<reference evidence="1" key="2">
    <citation type="journal article" date="2022" name="New Phytol.">
        <title>Evolutionary transition to the ectomycorrhizal habit in the genomes of a hyperdiverse lineage of mushroom-forming fungi.</title>
        <authorList>
            <person name="Looney B."/>
            <person name="Miyauchi S."/>
            <person name="Morin E."/>
            <person name="Drula E."/>
            <person name="Courty P.E."/>
            <person name="Kohler A."/>
            <person name="Kuo A."/>
            <person name="LaButti K."/>
            <person name="Pangilinan J."/>
            <person name="Lipzen A."/>
            <person name="Riley R."/>
            <person name="Andreopoulos W."/>
            <person name="He G."/>
            <person name="Johnson J."/>
            <person name="Nolan M."/>
            <person name="Tritt A."/>
            <person name="Barry K.W."/>
            <person name="Grigoriev I.V."/>
            <person name="Nagy L.G."/>
            <person name="Hibbett D."/>
            <person name="Henrissat B."/>
            <person name="Matheny P.B."/>
            <person name="Labbe J."/>
            <person name="Martin F.M."/>
        </authorList>
    </citation>
    <scope>NUCLEOTIDE SEQUENCE</scope>
    <source>
        <strain evidence="1">HHB10654</strain>
    </source>
</reference>
<sequence length="309" mass="32916">MLRKIMYAAALLMSLLPFFVDALPLVDRADNSTSTAATTAVSNSTINDNFVRPAQFSRIAYCSNEAVEKWNCGPPCQALGMDGVTPLVVGGDGGQTPRFFVAHDSKTDSIVVAHQGTDASNPLSVINDLKFILRPINSTLFPTAGVGVEVHDGFAEAQERSADLILSTVKSGLASTGVKKVAVTGHSLGAAIATMDALMLHQNLDPSIQISTTVFGLPRGGNPAYANLVDSQLGSDYTFITHRNDPVPVVPPRFLGYQHSAGEVHIVLTIIVLFLAAWVSENPYNRRATLYYVGVLLSADSAICTQRLA</sequence>
<accession>A0ACB8SM73</accession>
<evidence type="ECO:0000313" key="2">
    <source>
        <dbReference type="Proteomes" id="UP000814140"/>
    </source>
</evidence>
<dbReference type="EMBL" id="MU277248">
    <property type="protein sequence ID" value="KAI0057337.1"/>
    <property type="molecule type" value="Genomic_DNA"/>
</dbReference>